<evidence type="ECO:0000256" key="1">
    <source>
        <dbReference type="ARBA" id="ARBA00004442"/>
    </source>
</evidence>
<dbReference type="SUPFAM" id="SSF56935">
    <property type="entry name" value="Porins"/>
    <property type="match status" value="1"/>
</dbReference>
<keyword evidence="3" id="KW-0998">Cell outer membrane</keyword>
<accession>A0ABM6WR60</accession>
<evidence type="ECO:0000256" key="2">
    <source>
        <dbReference type="ARBA" id="ARBA00023136"/>
    </source>
</evidence>
<keyword evidence="2" id="KW-0472">Membrane</keyword>
<reference evidence="5 6" key="1">
    <citation type="submission" date="2018-06" db="EMBL/GenBank/DDBJ databases">
        <title>Complete genome sequence of Paracoccus mutanolyticus strain RSP-02 isolated from cellulosic waste.</title>
        <authorList>
            <person name="Amrutha R.N."/>
            <person name="Shrivastav A."/>
            <person name="Buddana S.K."/>
            <person name="Deshpande U."/>
            <person name="Prakasham R.S."/>
        </authorList>
    </citation>
    <scope>NUCLEOTIDE SEQUENCE [LARGE SCALE GENOMIC DNA]</scope>
    <source>
        <strain evidence="5 6">RSP-02</strain>
    </source>
</reference>
<evidence type="ECO:0000256" key="3">
    <source>
        <dbReference type="ARBA" id="ARBA00023237"/>
    </source>
</evidence>
<sequence length="56" mass="6356">MASLWLVRDFDNGFRLGGGVRYVGERYGDDANNYPLDSNNSGRRQESCRAGQKWIS</sequence>
<evidence type="ECO:0000313" key="5">
    <source>
        <dbReference type="EMBL" id="AWX93093.1"/>
    </source>
</evidence>
<evidence type="ECO:0000313" key="6">
    <source>
        <dbReference type="Proteomes" id="UP000249922"/>
    </source>
</evidence>
<feature type="region of interest" description="Disordered" evidence="4">
    <location>
        <begin position="32"/>
        <end position="56"/>
    </location>
</feature>
<gene>
    <name evidence="5" type="ORF">DPM13_07850</name>
</gene>
<proteinExistence type="predicted"/>
<name>A0ABM6WR60_9RHOB</name>
<keyword evidence="6" id="KW-1185">Reference proteome</keyword>
<dbReference type="EMBL" id="CP030239">
    <property type="protein sequence ID" value="AWX93093.1"/>
    <property type="molecule type" value="Genomic_DNA"/>
</dbReference>
<dbReference type="Gene3D" id="2.40.170.20">
    <property type="entry name" value="TonB-dependent receptor, beta-barrel domain"/>
    <property type="match status" value="1"/>
</dbReference>
<dbReference type="Proteomes" id="UP000249922">
    <property type="component" value="Chromosome"/>
</dbReference>
<organism evidence="5 6">
    <name type="scientific">Paracoccus mutanolyticus</name>
    <dbReference type="NCBI Taxonomy" id="1499308"/>
    <lineage>
        <taxon>Bacteria</taxon>
        <taxon>Pseudomonadati</taxon>
        <taxon>Pseudomonadota</taxon>
        <taxon>Alphaproteobacteria</taxon>
        <taxon>Rhodobacterales</taxon>
        <taxon>Paracoccaceae</taxon>
        <taxon>Paracoccus</taxon>
    </lineage>
</organism>
<comment type="subcellular location">
    <subcellularLocation>
        <location evidence="1">Cell outer membrane</location>
    </subcellularLocation>
</comment>
<evidence type="ECO:0000256" key="4">
    <source>
        <dbReference type="SAM" id="MobiDB-lite"/>
    </source>
</evidence>
<dbReference type="InterPro" id="IPR036942">
    <property type="entry name" value="Beta-barrel_TonB_sf"/>
</dbReference>
<protein>
    <submittedName>
        <fullName evidence="5">Uncharacterized protein</fullName>
    </submittedName>
</protein>